<feature type="signal peptide" evidence="1">
    <location>
        <begin position="1"/>
        <end position="20"/>
    </location>
</feature>
<proteinExistence type="predicted"/>
<dbReference type="InterPro" id="IPR012337">
    <property type="entry name" value="RNaseH-like_sf"/>
</dbReference>
<protein>
    <recommendedName>
        <fullName evidence="2">RNase H type-1 domain-containing protein</fullName>
    </recommendedName>
</protein>
<dbReference type="Gene3D" id="3.30.420.10">
    <property type="entry name" value="Ribonuclease H-like superfamily/Ribonuclease H"/>
    <property type="match status" value="1"/>
</dbReference>
<sequence length="195" mass="21983">MTCYKHILMVVLLWVPGHSGIKGNEKADELARKGSSASYIGPEPAVGVSKTMVRSQEKEWVNAQHKEYWNNITRHQHGNIFIREPSAKLTRGLLTLSRNKLRVITCPQLNIAPIRLLDCTAWCRVAGFWSGIGKADQKAKKDRPVIVKFKCGEKKAFLLKNVKMFKGTKLFITKDLVATKRNLLNEAQGKLGRSK</sequence>
<dbReference type="InterPro" id="IPR036397">
    <property type="entry name" value="RNaseH_sf"/>
</dbReference>
<evidence type="ECO:0000313" key="4">
    <source>
        <dbReference type="Proteomes" id="UP001159042"/>
    </source>
</evidence>
<comment type="caution">
    <text evidence="3">The sequence shown here is derived from an EMBL/GenBank/DDBJ whole genome shotgun (WGS) entry which is preliminary data.</text>
</comment>
<dbReference type="GO" id="GO:0004523">
    <property type="term" value="F:RNA-DNA hybrid ribonuclease activity"/>
    <property type="evidence" value="ECO:0007669"/>
    <property type="project" value="InterPro"/>
</dbReference>
<organism evidence="3 4">
    <name type="scientific">Exocentrus adspersus</name>
    <dbReference type="NCBI Taxonomy" id="1586481"/>
    <lineage>
        <taxon>Eukaryota</taxon>
        <taxon>Metazoa</taxon>
        <taxon>Ecdysozoa</taxon>
        <taxon>Arthropoda</taxon>
        <taxon>Hexapoda</taxon>
        <taxon>Insecta</taxon>
        <taxon>Pterygota</taxon>
        <taxon>Neoptera</taxon>
        <taxon>Endopterygota</taxon>
        <taxon>Coleoptera</taxon>
        <taxon>Polyphaga</taxon>
        <taxon>Cucujiformia</taxon>
        <taxon>Chrysomeloidea</taxon>
        <taxon>Cerambycidae</taxon>
        <taxon>Lamiinae</taxon>
        <taxon>Acanthocinini</taxon>
        <taxon>Exocentrus</taxon>
    </lineage>
</organism>
<evidence type="ECO:0000259" key="2">
    <source>
        <dbReference type="PROSITE" id="PS50879"/>
    </source>
</evidence>
<dbReference type="Proteomes" id="UP001159042">
    <property type="component" value="Unassembled WGS sequence"/>
</dbReference>
<dbReference type="EMBL" id="JANEYG010000053">
    <property type="protein sequence ID" value="KAJ8915457.1"/>
    <property type="molecule type" value="Genomic_DNA"/>
</dbReference>
<name>A0AAV8VNA2_9CUCU</name>
<dbReference type="PROSITE" id="PS50879">
    <property type="entry name" value="RNASE_H_1"/>
    <property type="match status" value="1"/>
</dbReference>
<dbReference type="InterPro" id="IPR002156">
    <property type="entry name" value="RNaseH_domain"/>
</dbReference>
<gene>
    <name evidence="3" type="ORF">NQ315_003220</name>
</gene>
<keyword evidence="1" id="KW-0732">Signal</keyword>
<feature type="non-terminal residue" evidence="3">
    <location>
        <position position="195"/>
    </location>
</feature>
<evidence type="ECO:0000256" key="1">
    <source>
        <dbReference type="SAM" id="SignalP"/>
    </source>
</evidence>
<dbReference type="AlphaFoldDB" id="A0AAV8VNA2"/>
<keyword evidence="4" id="KW-1185">Reference proteome</keyword>
<dbReference type="GO" id="GO:0003676">
    <property type="term" value="F:nucleic acid binding"/>
    <property type="evidence" value="ECO:0007669"/>
    <property type="project" value="InterPro"/>
</dbReference>
<feature type="chain" id="PRO_5043687112" description="RNase H type-1 domain-containing protein" evidence="1">
    <location>
        <begin position="21"/>
        <end position="195"/>
    </location>
</feature>
<evidence type="ECO:0000313" key="3">
    <source>
        <dbReference type="EMBL" id="KAJ8915457.1"/>
    </source>
</evidence>
<reference evidence="3 4" key="1">
    <citation type="journal article" date="2023" name="Insect Mol. Biol.">
        <title>Genome sequencing provides insights into the evolution of gene families encoding plant cell wall-degrading enzymes in longhorned beetles.</title>
        <authorList>
            <person name="Shin N.R."/>
            <person name="Okamura Y."/>
            <person name="Kirsch R."/>
            <person name="Pauchet Y."/>
        </authorList>
    </citation>
    <scope>NUCLEOTIDE SEQUENCE [LARGE SCALE GENOMIC DNA]</scope>
    <source>
        <strain evidence="3">EAD_L_NR</strain>
    </source>
</reference>
<accession>A0AAV8VNA2</accession>
<feature type="domain" description="RNase H type-1" evidence="2">
    <location>
        <begin position="1"/>
        <end position="36"/>
    </location>
</feature>
<dbReference type="SUPFAM" id="SSF53098">
    <property type="entry name" value="Ribonuclease H-like"/>
    <property type="match status" value="1"/>
</dbReference>